<evidence type="ECO:0000256" key="4">
    <source>
        <dbReference type="ARBA" id="ARBA00022741"/>
    </source>
</evidence>
<dbReference type="Gene3D" id="3.30.420.40">
    <property type="match status" value="2"/>
</dbReference>
<comment type="similarity">
    <text evidence="1 8 9">Belongs to the FGGY kinase family.</text>
</comment>
<proteinExistence type="inferred from homology"/>
<evidence type="ECO:0000256" key="9">
    <source>
        <dbReference type="RuleBase" id="RU003733"/>
    </source>
</evidence>
<keyword evidence="14" id="KW-1185">Reference proteome</keyword>
<gene>
    <name evidence="8 10 13" type="primary">xylB</name>
    <name evidence="13" type="ORF">GCM10011482_10200</name>
</gene>
<accession>A0A917JGN1</accession>
<evidence type="ECO:0000256" key="6">
    <source>
        <dbReference type="ARBA" id="ARBA00022840"/>
    </source>
</evidence>
<feature type="domain" description="Carbohydrate kinase FGGY N-terminal" evidence="11">
    <location>
        <begin position="3"/>
        <end position="246"/>
    </location>
</feature>
<evidence type="ECO:0000256" key="3">
    <source>
        <dbReference type="ARBA" id="ARBA00022679"/>
    </source>
</evidence>
<dbReference type="Pfam" id="PF00370">
    <property type="entry name" value="FGGY_N"/>
    <property type="match status" value="1"/>
</dbReference>
<dbReference type="InterPro" id="IPR050406">
    <property type="entry name" value="FGGY_Carb_Kinase"/>
</dbReference>
<keyword evidence="4 8" id="KW-0547">Nucleotide-binding</keyword>
<dbReference type="GO" id="GO:0004856">
    <property type="term" value="F:D-xylulokinase activity"/>
    <property type="evidence" value="ECO:0007669"/>
    <property type="project" value="UniProtKB-UniRule"/>
</dbReference>
<evidence type="ECO:0000259" key="11">
    <source>
        <dbReference type="Pfam" id="PF00370"/>
    </source>
</evidence>
<feature type="binding site" evidence="8">
    <location>
        <begin position="81"/>
        <end position="82"/>
    </location>
    <ligand>
        <name>substrate</name>
    </ligand>
</feature>
<dbReference type="Proteomes" id="UP000622610">
    <property type="component" value="Unassembled WGS sequence"/>
</dbReference>
<evidence type="ECO:0000256" key="2">
    <source>
        <dbReference type="ARBA" id="ARBA00022629"/>
    </source>
</evidence>
<evidence type="ECO:0000256" key="8">
    <source>
        <dbReference type="HAMAP-Rule" id="MF_02220"/>
    </source>
</evidence>
<reference evidence="13" key="1">
    <citation type="journal article" date="2014" name="Int. J. Syst. Evol. Microbiol.">
        <title>Complete genome sequence of Corynebacterium casei LMG S-19264T (=DSM 44701T), isolated from a smear-ripened cheese.</title>
        <authorList>
            <consortium name="US DOE Joint Genome Institute (JGI-PGF)"/>
            <person name="Walter F."/>
            <person name="Albersmeier A."/>
            <person name="Kalinowski J."/>
            <person name="Ruckert C."/>
        </authorList>
    </citation>
    <scope>NUCLEOTIDE SEQUENCE</scope>
    <source>
        <strain evidence="13">CCM 8433</strain>
    </source>
</reference>
<dbReference type="InterPro" id="IPR000577">
    <property type="entry name" value="Carb_kinase_FGGY"/>
</dbReference>
<protein>
    <recommendedName>
        <fullName evidence="8 10">Xylulose kinase</fullName>
        <shortName evidence="8 10">Xylulokinase</shortName>
        <ecNumber evidence="8 10">2.7.1.17</ecNumber>
    </recommendedName>
</protein>
<comment type="function">
    <text evidence="8">Catalyzes the phosphorylation of D-xylulose to D-xylulose 5-phosphate.</text>
</comment>
<evidence type="ECO:0000256" key="7">
    <source>
        <dbReference type="ARBA" id="ARBA00023277"/>
    </source>
</evidence>
<keyword evidence="2 8" id="KW-0859">Xylose metabolism</keyword>
<comment type="catalytic activity">
    <reaction evidence="8 10">
        <text>D-xylulose + ATP = D-xylulose 5-phosphate + ADP + H(+)</text>
        <dbReference type="Rhea" id="RHEA:10964"/>
        <dbReference type="ChEBI" id="CHEBI:15378"/>
        <dbReference type="ChEBI" id="CHEBI:17140"/>
        <dbReference type="ChEBI" id="CHEBI:30616"/>
        <dbReference type="ChEBI" id="CHEBI:57737"/>
        <dbReference type="ChEBI" id="CHEBI:456216"/>
        <dbReference type="EC" id="2.7.1.17"/>
    </reaction>
</comment>
<dbReference type="PROSITE" id="PS00933">
    <property type="entry name" value="FGGY_KINASES_1"/>
    <property type="match status" value="1"/>
</dbReference>
<dbReference type="CDD" id="cd07808">
    <property type="entry name" value="ASKHA_NBD_FGGY_EcXK-like"/>
    <property type="match status" value="1"/>
</dbReference>
<keyword evidence="6 8" id="KW-0067">ATP-binding</keyword>
<sequence>MAYVLGLDLGTSALKGLLMDEIGTIVGSATADYPLIHPASGYSEQDPNEWLKACESVFEQLSATVLDFGQQLAGISFSGQMHSLVVLDEDNRVLRNAILWNDVRTTTQCERIMADFGDELLAITKNIALEGFTLPKILWIQENEPELWAQVRHILLPKDYLGYWLTGTMHMDYSDAAGTLLLDVAKKEWSQAITEQFNIPTDYLPTLIDSSGQTGTLNRPLAEKYGIQQEVKIFAGGADNACAAIGAGILTVDIGMVSIGTSGVFLSYEDQQLPTYQGKLHLFNHGIKDCYYSMGVTLAAGHSLSWFKDTFAKDQSFETLLAGVDTIEPGAGGLLFTPYIVGERTPHVDSQIRGSFIGIDTSHTLTHFAKSVLEGITFSLKDSQQLMETIAGKTFGKIVSVGGGAKNSDWLQMQADIFNSEIVCLEAEEGPGLGAAMLAATGLGWFEDLQACSETFVNYRPGATPNPQNVEKYQKIYLVYQKVYSATKVISEAFGDES</sequence>
<dbReference type="InterPro" id="IPR006000">
    <property type="entry name" value="Xylulokinase"/>
</dbReference>
<dbReference type="InterPro" id="IPR018483">
    <property type="entry name" value="Carb_kinase_FGGY_CS"/>
</dbReference>
<dbReference type="HAMAP" id="MF_02220">
    <property type="entry name" value="XylB"/>
    <property type="match status" value="1"/>
</dbReference>
<dbReference type="EC" id="2.7.1.17" evidence="8 10"/>
<name>A0A917JGN1_9ENTE</name>
<feature type="domain" description="Carbohydrate kinase FGGY C-terminal" evidence="12">
    <location>
        <begin position="256"/>
        <end position="441"/>
    </location>
</feature>
<dbReference type="NCBIfam" id="TIGR01312">
    <property type="entry name" value="XylB"/>
    <property type="match status" value="1"/>
</dbReference>
<dbReference type="SUPFAM" id="SSF53067">
    <property type="entry name" value="Actin-like ATPase domain"/>
    <property type="match status" value="2"/>
</dbReference>
<dbReference type="GO" id="GO:0005524">
    <property type="term" value="F:ATP binding"/>
    <property type="evidence" value="ECO:0007669"/>
    <property type="project" value="UniProtKB-UniRule"/>
</dbReference>
<dbReference type="InterPro" id="IPR043129">
    <property type="entry name" value="ATPase_NBD"/>
</dbReference>
<dbReference type="AlphaFoldDB" id="A0A917JGN1"/>
<evidence type="ECO:0000313" key="14">
    <source>
        <dbReference type="Proteomes" id="UP000622610"/>
    </source>
</evidence>
<organism evidence="13 14">
    <name type="scientific">Enterococcus alcedinis</name>
    <dbReference type="NCBI Taxonomy" id="1274384"/>
    <lineage>
        <taxon>Bacteria</taxon>
        <taxon>Bacillati</taxon>
        <taxon>Bacillota</taxon>
        <taxon>Bacilli</taxon>
        <taxon>Lactobacillales</taxon>
        <taxon>Enterococcaceae</taxon>
        <taxon>Enterococcus</taxon>
    </lineage>
</organism>
<evidence type="ECO:0000256" key="10">
    <source>
        <dbReference type="RuleBase" id="RU364073"/>
    </source>
</evidence>
<dbReference type="GO" id="GO:0042732">
    <property type="term" value="P:D-xylose metabolic process"/>
    <property type="evidence" value="ECO:0007669"/>
    <property type="project" value="UniProtKB-KW"/>
</dbReference>
<dbReference type="PROSITE" id="PS00445">
    <property type="entry name" value="FGGY_KINASES_2"/>
    <property type="match status" value="1"/>
</dbReference>
<dbReference type="PANTHER" id="PTHR43095:SF5">
    <property type="entry name" value="XYLULOSE KINASE"/>
    <property type="match status" value="1"/>
</dbReference>
<reference evidence="13" key="2">
    <citation type="submission" date="2020-09" db="EMBL/GenBank/DDBJ databases">
        <authorList>
            <person name="Sun Q."/>
            <person name="Sedlacek I."/>
        </authorList>
    </citation>
    <scope>NUCLEOTIDE SEQUENCE</scope>
    <source>
        <strain evidence="13">CCM 8433</strain>
    </source>
</reference>
<evidence type="ECO:0000313" key="13">
    <source>
        <dbReference type="EMBL" id="GGI65366.1"/>
    </source>
</evidence>
<feature type="active site" description="Proton acceptor" evidence="8">
    <location>
        <position position="239"/>
    </location>
</feature>
<dbReference type="GO" id="GO:0005998">
    <property type="term" value="P:xylulose catabolic process"/>
    <property type="evidence" value="ECO:0007669"/>
    <property type="project" value="UniProtKB-UniRule"/>
</dbReference>
<keyword evidence="5 8" id="KW-0418">Kinase</keyword>
<evidence type="ECO:0000256" key="1">
    <source>
        <dbReference type="ARBA" id="ARBA00009156"/>
    </source>
</evidence>
<dbReference type="Pfam" id="PF02782">
    <property type="entry name" value="FGGY_C"/>
    <property type="match status" value="1"/>
</dbReference>
<dbReference type="PIRSF" id="PIRSF000538">
    <property type="entry name" value="GlpK"/>
    <property type="match status" value="1"/>
</dbReference>
<dbReference type="EMBL" id="BMDT01000003">
    <property type="protein sequence ID" value="GGI65366.1"/>
    <property type="molecule type" value="Genomic_DNA"/>
</dbReference>
<dbReference type="InterPro" id="IPR018484">
    <property type="entry name" value="FGGY_N"/>
</dbReference>
<dbReference type="InterPro" id="IPR018485">
    <property type="entry name" value="FGGY_C"/>
</dbReference>
<evidence type="ECO:0000256" key="5">
    <source>
        <dbReference type="ARBA" id="ARBA00022777"/>
    </source>
</evidence>
<keyword evidence="3 8" id="KW-0808">Transferase</keyword>
<comment type="caution">
    <text evidence="13">The sequence shown here is derived from an EMBL/GenBank/DDBJ whole genome shotgun (WGS) entry which is preliminary data.</text>
</comment>
<dbReference type="PANTHER" id="PTHR43095">
    <property type="entry name" value="SUGAR KINASE"/>
    <property type="match status" value="1"/>
</dbReference>
<keyword evidence="7 8" id="KW-0119">Carbohydrate metabolism</keyword>
<feature type="site" description="Important for activity" evidence="8">
    <location>
        <position position="8"/>
    </location>
</feature>
<dbReference type="RefSeq" id="WP_188367204.1">
    <property type="nucleotide sequence ID" value="NZ_BMDT01000003.1"/>
</dbReference>
<evidence type="ECO:0000259" key="12">
    <source>
        <dbReference type="Pfam" id="PF02782"/>
    </source>
</evidence>